<feature type="transmembrane region" description="Helical" evidence="2">
    <location>
        <begin position="77"/>
        <end position="99"/>
    </location>
</feature>
<dbReference type="RefSeq" id="WP_127886383.1">
    <property type="nucleotide sequence ID" value="NZ_CP028137.1"/>
</dbReference>
<evidence type="ECO:0000256" key="2">
    <source>
        <dbReference type="SAM" id="Phobius"/>
    </source>
</evidence>
<reference evidence="3 4" key="1">
    <citation type="submission" date="2018-03" db="EMBL/GenBank/DDBJ databases">
        <title>Bacteriophage NCPPB3778 and a type I-E CRISPR drive the evolution of the US Biological Select Agent, Rathayibacter toxicus.</title>
        <authorList>
            <person name="Davis E.W.II."/>
            <person name="Tabima J.F."/>
            <person name="Weisberg A.J."/>
            <person name="Dantas Lopes L."/>
            <person name="Wiseman M.S."/>
            <person name="Wiseman M.S."/>
            <person name="Pupko T."/>
            <person name="Belcher M.S."/>
            <person name="Sechler A.J."/>
            <person name="Tancos M.A."/>
            <person name="Schroeder B.K."/>
            <person name="Murray T.D."/>
            <person name="Luster D.G."/>
            <person name="Schneider W.L."/>
            <person name="Rogers E."/>
            <person name="Andreote F.D."/>
            <person name="Grunwald N.J."/>
            <person name="Putnam M.L."/>
            <person name="Chang J.H."/>
        </authorList>
    </citation>
    <scope>NUCLEOTIDE SEQUENCE [LARGE SCALE GENOMIC DNA]</scope>
    <source>
        <strain evidence="3 4">DSM 15932</strain>
    </source>
</reference>
<keyword evidence="2" id="KW-0472">Membrane</keyword>
<protein>
    <submittedName>
        <fullName evidence="3">Uncharacterized protein</fullName>
    </submittedName>
</protein>
<dbReference type="KEGG" id="rfs:C1I64_04795"/>
<proteinExistence type="predicted"/>
<keyword evidence="2" id="KW-0812">Transmembrane</keyword>
<dbReference type="EMBL" id="CP028137">
    <property type="protein sequence ID" value="AZZ51426.1"/>
    <property type="molecule type" value="Genomic_DNA"/>
</dbReference>
<feature type="compositionally biased region" description="Basic residues" evidence="1">
    <location>
        <begin position="245"/>
        <end position="254"/>
    </location>
</feature>
<evidence type="ECO:0000256" key="1">
    <source>
        <dbReference type="SAM" id="MobiDB-lite"/>
    </source>
</evidence>
<organism evidence="3 4">
    <name type="scientific">Rathayibacter festucae DSM 15932</name>
    <dbReference type="NCBI Taxonomy" id="1328866"/>
    <lineage>
        <taxon>Bacteria</taxon>
        <taxon>Bacillati</taxon>
        <taxon>Actinomycetota</taxon>
        <taxon>Actinomycetes</taxon>
        <taxon>Micrococcales</taxon>
        <taxon>Microbacteriaceae</taxon>
        <taxon>Rathayibacter</taxon>
    </lineage>
</organism>
<evidence type="ECO:0000313" key="3">
    <source>
        <dbReference type="EMBL" id="AZZ51426.1"/>
    </source>
</evidence>
<sequence>MEFLAWLITPAVVATILFGVLPYYDAGTRWTRRIKSDITIASGLPDGHEKEMLEQSVVEQAERLRVYRKAFTPGSLVLKWLVLTFAAATTGLLIAYPPINSGDEEYPFGPADYMMMFTGFMILVLVVALIGSGHDVHGRDPEQMIAAARARRHRKRTAKLTKLDKLRAERIKAGHGMKPNGSRLGFSTQVDPLANCVSTWEMLYISQFSGWGAGGLADDAYSSLREKERTARAAEYASAKANSAPKKRKGLFGR</sequence>
<feature type="compositionally biased region" description="Low complexity" evidence="1">
    <location>
        <begin position="235"/>
        <end position="244"/>
    </location>
</feature>
<accession>A0A3Q9UVG0</accession>
<dbReference type="AlphaFoldDB" id="A0A3Q9UVG0"/>
<gene>
    <name evidence="3" type="ORF">C1I64_04795</name>
</gene>
<evidence type="ECO:0000313" key="4">
    <source>
        <dbReference type="Proteomes" id="UP000285317"/>
    </source>
</evidence>
<feature type="region of interest" description="Disordered" evidence="1">
    <location>
        <begin position="235"/>
        <end position="254"/>
    </location>
</feature>
<name>A0A3Q9UVG0_9MICO</name>
<keyword evidence="2" id="KW-1133">Transmembrane helix</keyword>
<feature type="transmembrane region" description="Helical" evidence="2">
    <location>
        <begin position="111"/>
        <end position="130"/>
    </location>
</feature>
<dbReference type="Proteomes" id="UP000285317">
    <property type="component" value="Chromosome"/>
</dbReference>
<feature type="transmembrane region" description="Helical" evidence="2">
    <location>
        <begin position="6"/>
        <end position="24"/>
    </location>
</feature>